<feature type="region of interest" description="Disordered" evidence="1">
    <location>
        <begin position="933"/>
        <end position="952"/>
    </location>
</feature>
<feature type="compositionally biased region" description="Basic and acidic residues" evidence="1">
    <location>
        <begin position="547"/>
        <end position="563"/>
    </location>
</feature>
<feature type="region of interest" description="Disordered" evidence="1">
    <location>
        <begin position="631"/>
        <end position="690"/>
    </location>
</feature>
<feature type="region of interest" description="Disordered" evidence="1">
    <location>
        <begin position="726"/>
        <end position="805"/>
    </location>
</feature>
<gene>
    <name evidence="2" type="ORF">Ctob_007953</name>
</gene>
<feature type="compositionally biased region" description="Basic and acidic residues" evidence="1">
    <location>
        <begin position="469"/>
        <end position="485"/>
    </location>
</feature>
<evidence type="ECO:0000313" key="3">
    <source>
        <dbReference type="Proteomes" id="UP000037460"/>
    </source>
</evidence>
<feature type="compositionally biased region" description="Basic and acidic residues" evidence="1">
    <location>
        <begin position="227"/>
        <end position="244"/>
    </location>
</feature>
<dbReference type="OrthoDB" id="70300at2759"/>
<comment type="caution">
    <text evidence="2">The sequence shown here is derived from an EMBL/GenBank/DDBJ whole genome shotgun (WGS) entry which is preliminary data.</text>
</comment>
<feature type="compositionally biased region" description="Basic and acidic residues" evidence="1">
    <location>
        <begin position="766"/>
        <end position="787"/>
    </location>
</feature>
<dbReference type="AlphaFoldDB" id="A0A0M0JUP3"/>
<dbReference type="EMBL" id="JWZX01002260">
    <property type="protein sequence ID" value="KOO30235.1"/>
    <property type="molecule type" value="Genomic_DNA"/>
</dbReference>
<protein>
    <submittedName>
        <fullName evidence="2">Pathogenesis-related transcriptional activator</fullName>
    </submittedName>
</protein>
<organism evidence="2 3">
    <name type="scientific">Chrysochromulina tobinii</name>
    <dbReference type="NCBI Taxonomy" id="1460289"/>
    <lineage>
        <taxon>Eukaryota</taxon>
        <taxon>Haptista</taxon>
        <taxon>Haptophyta</taxon>
        <taxon>Prymnesiophyceae</taxon>
        <taxon>Prymnesiales</taxon>
        <taxon>Chrysochromulinaceae</taxon>
        <taxon>Chrysochromulina</taxon>
    </lineage>
</organism>
<dbReference type="PANTHER" id="PTHR37028">
    <property type="entry name" value="UNNAMED PRODUCT-RELATED"/>
    <property type="match status" value="1"/>
</dbReference>
<feature type="compositionally biased region" description="Gly residues" evidence="1">
    <location>
        <begin position="516"/>
        <end position="528"/>
    </location>
</feature>
<keyword evidence="3" id="KW-1185">Reference proteome</keyword>
<evidence type="ECO:0000256" key="1">
    <source>
        <dbReference type="SAM" id="MobiDB-lite"/>
    </source>
</evidence>
<accession>A0A0M0JUP3</accession>
<dbReference type="Proteomes" id="UP000037460">
    <property type="component" value="Unassembled WGS sequence"/>
</dbReference>
<feature type="compositionally biased region" description="Polar residues" evidence="1">
    <location>
        <begin position="565"/>
        <end position="585"/>
    </location>
</feature>
<feature type="compositionally biased region" description="Pro residues" evidence="1">
    <location>
        <begin position="941"/>
        <end position="952"/>
    </location>
</feature>
<sequence length="952" mass="104285">MTKGQLLYGRCCGGHESVDLGDALGVDGLGHRVALGRAPNRTAAREFRLRIGRDEQRVEQAHGEYIPGELRAVCLARVEPVKEGGPPVDFRRLSLHEKGGPSGFLFRLEEVASTVEDAVEPGPRLLGFTEVRSFDSLVASQLSQLDAAEKELRDAALAQVRAPIVELTPQKLSDESVRKRFRWLSHLPQGCSVVIAELDLTKLVSPATLEGAAEQIARRAERRRKAAKEAARQQREQRERERETQQLASKAGKSTMAIELELLSMDKIEALRRRQQLAREAIEISITSEWEAQWQAQQEERSQVPSFARMVHEGFGASGPTLAQAASPGASPGASPLHGPSPWPVAGTAHASKVIDEKRRALEAAPVPAPALPTGAMPAYEHADEHAYEQDAGHDGEGSVTSSMAQLNRAAEMQQLRAMRLQQELLVREAEDCTFHPRTNSRSGAHSKSKVEDPEAFFNYTKDWKKHVDVENENRRRKLEEREMAECTFAPKVAPSPSARRASFGGARDGASSAREGGGGGGGGGGGSQSARGHVISRLYQPQARIAQHEALEAKREEKRQQEESQCTFQPETNKPLRTNVATNVASRYRAPSPSRPLPLPTGLEQCTFSPAVNRMPRSLSNAVADYLEDPAHLRLSRQPPPSPSQAPPGRGLTRSASFGSAPLRGSGVAPKGPPSSPGGASEKADEVFASFLERQAAHLHRKRMAEQQRAETIAKERDELLRGVRRASDGAGLPPPPPIAGSERDLGNLGSEGAEMRRQQGSTTDARHDASKSFLERVAEQAERRKQQTLSSLGGGDGSTLLPSDQAEQCTFHPQITLSAHARKGRTCEERSMGDAQRRVRLYETKRAVAEEKGQEGLTFKPHINEVPGVQSRLKVHSEPQSYLARVRQHMRLKEQLTAVVREAQESQELAECTFQPQTHEAPAYITRIAKSVKQARQQMPPPPPSKPDWR</sequence>
<proteinExistence type="predicted"/>
<dbReference type="PANTHER" id="PTHR37028:SF4">
    <property type="entry name" value="ALMS MOTIF DOMAIN-CONTAINING PROTEIN"/>
    <property type="match status" value="1"/>
</dbReference>
<name>A0A0M0JUP3_9EUKA</name>
<feature type="compositionally biased region" description="Low complexity" evidence="1">
    <location>
        <begin position="323"/>
        <end position="340"/>
    </location>
</feature>
<feature type="region of interest" description="Disordered" evidence="1">
    <location>
        <begin position="220"/>
        <end position="251"/>
    </location>
</feature>
<feature type="compositionally biased region" description="Low complexity" evidence="1">
    <location>
        <begin position="498"/>
        <end position="515"/>
    </location>
</feature>
<feature type="region of interest" description="Disordered" evidence="1">
    <location>
        <begin position="318"/>
        <end position="341"/>
    </location>
</feature>
<feature type="region of interest" description="Disordered" evidence="1">
    <location>
        <begin position="469"/>
        <end position="606"/>
    </location>
</feature>
<reference evidence="3" key="1">
    <citation type="journal article" date="2015" name="PLoS Genet.">
        <title>Genome Sequence and Transcriptome Analyses of Chrysochromulina tobin: Metabolic Tools for Enhanced Algal Fitness in the Prominent Order Prymnesiales (Haptophyceae).</title>
        <authorList>
            <person name="Hovde B.T."/>
            <person name="Deodato C.R."/>
            <person name="Hunsperger H.M."/>
            <person name="Ryken S.A."/>
            <person name="Yost W."/>
            <person name="Jha R.K."/>
            <person name="Patterson J."/>
            <person name="Monnat R.J. Jr."/>
            <person name="Barlow S.B."/>
            <person name="Starkenburg S.R."/>
            <person name="Cattolico R.A."/>
        </authorList>
    </citation>
    <scope>NUCLEOTIDE SEQUENCE</scope>
    <source>
        <strain evidence="3">CCMP291</strain>
    </source>
</reference>
<evidence type="ECO:0000313" key="2">
    <source>
        <dbReference type="EMBL" id="KOO30235.1"/>
    </source>
</evidence>